<evidence type="ECO:0000313" key="6">
    <source>
        <dbReference type="EMBL" id="ELU13192.1"/>
    </source>
</evidence>
<reference evidence="8" key="1">
    <citation type="submission" date="2012-12" db="EMBL/GenBank/DDBJ databases">
        <authorList>
            <person name="Hellsten U."/>
            <person name="Grimwood J."/>
            <person name="Chapman J.A."/>
            <person name="Shapiro H."/>
            <person name="Aerts A."/>
            <person name="Otillar R.P."/>
            <person name="Terry A.Y."/>
            <person name="Boore J.L."/>
            <person name="Simakov O."/>
            <person name="Marletaz F."/>
            <person name="Cho S.-J."/>
            <person name="Edsinger-Gonzales E."/>
            <person name="Havlak P."/>
            <person name="Kuo D.-H."/>
            <person name="Larsson T."/>
            <person name="Lv J."/>
            <person name="Arendt D."/>
            <person name="Savage R."/>
            <person name="Osoegawa K."/>
            <person name="de Jong P."/>
            <person name="Lindberg D.R."/>
            <person name="Seaver E.C."/>
            <person name="Weisblat D.A."/>
            <person name="Putnam N.H."/>
            <person name="Grigoriev I.V."/>
            <person name="Rokhsar D.S."/>
        </authorList>
    </citation>
    <scope>NUCLEOTIDE SEQUENCE</scope>
    <source>
        <strain evidence="8">I ESC-2004</strain>
    </source>
</reference>
<keyword evidence="8" id="KW-1185">Reference proteome</keyword>
<dbReference type="STRING" id="283909.R7V430"/>
<dbReference type="PROSITE" id="PS00518">
    <property type="entry name" value="ZF_RING_1"/>
    <property type="match status" value="1"/>
</dbReference>
<dbReference type="SUPFAM" id="SSF57850">
    <property type="entry name" value="RING/U-box"/>
    <property type="match status" value="1"/>
</dbReference>
<evidence type="ECO:0000259" key="5">
    <source>
        <dbReference type="PROSITE" id="PS50089"/>
    </source>
</evidence>
<evidence type="ECO:0000256" key="2">
    <source>
        <dbReference type="ARBA" id="ARBA00022771"/>
    </source>
</evidence>
<dbReference type="EMBL" id="AMQN01005194">
    <property type="status" value="NOT_ANNOTATED_CDS"/>
    <property type="molecule type" value="Genomic_DNA"/>
</dbReference>
<evidence type="ECO:0000256" key="4">
    <source>
        <dbReference type="PROSITE-ProRule" id="PRU00175"/>
    </source>
</evidence>
<dbReference type="Proteomes" id="UP000014760">
    <property type="component" value="Unassembled WGS sequence"/>
</dbReference>
<dbReference type="Gene3D" id="3.30.40.10">
    <property type="entry name" value="Zinc/RING finger domain, C3HC4 (zinc finger)"/>
    <property type="match status" value="1"/>
</dbReference>
<evidence type="ECO:0000256" key="1">
    <source>
        <dbReference type="ARBA" id="ARBA00022723"/>
    </source>
</evidence>
<dbReference type="OMA" id="ICRQAHY"/>
<dbReference type="EMBL" id="KB295394">
    <property type="protein sequence ID" value="ELU13192.1"/>
    <property type="molecule type" value="Genomic_DNA"/>
</dbReference>
<dbReference type="GO" id="GO:0008270">
    <property type="term" value="F:zinc ion binding"/>
    <property type="evidence" value="ECO:0007669"/>
    <property type="project" value="UniProtKB-KW"/>
</dbReference>
<dbReference type="InterPro" id="IPR047153">
    <property type="entry name" value="TRIM45/56/19-like"/>
</dbReference>
<dbReference type="SMART" id="SM00184">
    <property type="entry name" value="RING"/>
    <property type="match status" value="1"/>
</dbReference>
<dbReference type="PANTHER" id="PTHR25462">
    <property type="entry name" value="BONUS, ISOFORM C-RELATED"/>
    <property type="match status" value="1"/>
</dbReference>
<evidence type="ECO:0000256" key="3">
    <source>
        <dbReference type="ARBA" id="ARBA00022833"/>
    </source>
</evidence>
<dbReference type="InterPro" id="IPR017907">
    <property type="entry name" value="Znf_RING_CS"/>
</dbReference>
<dbReference type="HOGENOM" id="CLU_013137_20_0_1"/>
<dbReference type="InterPro" id="IPR013083">
    <property type="entry name" value="Znf_RING/FYVE/PHD"/>
</dbReference>
<feature type="non-terminal residue" evidence="6">
    <location>
        <position position="95"/>
    </location>
</feature>
<gene>
    <name evidence="6" type="ORF">CAPTEDRAFT_94102</name>
</gene>
<keyword evidence="1" id="KW-0479">Metal-binding</keyword>
<dbReference type="EnsemblMetazoa" id="CapteT94102">
    <property type="protein sequence ID" value="CapteP94102"/>
    <property type="gene ID" value="CapteG94102"/>
</dbReference>
<reference evidence="6 8" key="2">
    <citation type="journal article" date="2013" name="Nature">
        <title>Insights into bilaterian evolution from three spiralian genomes.</title>
        <authorList>
            <person name="Simakov O."/>
            <person name="Marletaz F."/>
            <person name="Cho S.J."/>
            <person name="Edsinger-Gonzales E."/>
            <person name="Havlak P."/>
            <person name="Hellsten U."/>
            <person name="Kuo D.H."/>
            <person name="Larsson T."/>
            <person name="Lv J."/>
            <person name="Arendt D."/>
            <person name="Savage R."/>
            <person name="Osoegawa K."/>
            <person name="de Jong P."/>
            <person name="Grimwood J."/>
            <person name="Chapman J.A."/>
            <person name="Shapiro H."/>
            <person name="Aerts A."/>
            <person name="Otillar R.P."/>
            <person name="Terry A.Y."/>
            <person name="Boore J.L."/>
            <person name="Grigoriev I.V."/>
            <person name="Lindberg D.R."/>
            <person name="Seaver E.C."/>
            <person name="Weisblat D.A."/>
            <person name="Putnam N.H."/>
            <person name="Rokhsar D.S."/>
        </authorList>
    </citation>
    <scope>NUCLEOTIDE SEQUENCE</scope>
    <source>
        <strain evidence="6 8">I ESC-2004</strain>
    </source>
</reference>
<dbReference type="PROSITE" id="PS50089">
    <property type="entry name" value="ZF_RING_2"/>
    <property type="match status" value="1"/>
</dbReference>
<protein>
    <recommendedName>
        <fullName evidence="5">RING-type domain-containing protein</fullName>
    </recommendedName>
</protein>
<dbReference type="Pfam" id="PF13445">
    <property type="entry name" value="zf-RING_UBOX"/>
    <property type="match status" value="1"/>
</dbReference>
<organism evidence="6">
    <name type="scientific">Capitella teleta</name>
    <name type="common">Polychaete worm</name>
    <dbReference type="NCBI Taxonomy" id="283909"/>
    <lineage>
        <taxon>Eukaryota</taxon>
        <taxon>Metazoa</taxon>
        <taxon>Spiralia</taxon>
        <taxon>Lophotrochozoa</taxon>
        <taxon>Annelida</taxon>
        <taxon>Polychaeta</taxon>
        <taxon>Sedentaria</taxon>
        <taxon>Scolecida</taxon>
        <taxon>Capitellidae</taxon>
        <taxon>Capitella</taxon>
    </lineage>
</organism>
<dbReference type="GO" id="GO:0061630">
    <property type="term" value="F:ubiquitin protein ligase activity"/>
    <property type="evidence" value="ECO:0007669"/>
    <property type="project" value="TreeGrafter"/>
</dbReference>
<evidence type="ECO:0000313" key="7">
    <source>
        <dbReference type="EnsemblMetazoa" id="CapteP94102"/>
    </source>
</evidence>
<proteinExistence type="predicted"/>
<evidence type="ECO:0000313" key="8">
    <source>
        <dbReference type="Proteomes" id="UP000014760"/>
    </source>
</evidence>
<dbReference type="OrthoDB" id="111250at2759"/>
<dbReference type="AlphaFoldDB" id="R7V430"/>
<feature type="domain" description="RING-type" evidence="5">
    <location>
        <begin position="19"/>
        <end position="67"/>
    </location>
</feature>
<dbReference type="PANTHER" id="PTHR25462:SF305">
    <property type="entry name" value="RING-TYPE DOMAIN-CONTAINING PROTEIN"/>
    <property type="match status" value="1"/>
</dbReference>
<reference evidence="7" key="3">
    <citation type="submission" date="2015-06" db="UniProtKB">
        <authorList>
            <consortium name="EnsemblMetazoa"/>
        </authorList>
    </citation>
    <scope>IDENTIFICATION</scope>
</reference>
<dbReference type="InterPro" id="IPR027370">
    <property type="entry name" value="Znf-RING_euk"/>
</dbReference>
<keyword evidence="2 4" id="KW-0863">Zinc-finger</keyword>
<keyword evidence="3" id="KW-0862">Zinc</keyword>
<dbReference type="GO" id="GO:0005654">
    <property type="term" value="C:nucleoplasm"/>
    <property type="evidence" value="ECO:0007669"/>
    <property type="project" value="TreeGrafter"/>
</dbReference>
<accession>R7V430</accession>
<sequence length="95" mass="10833">MASKPHTAAKSCALSLVTCDICTEVFRQPKVLPCQHTFCFECLQKFCENCNKHRIYRITSFPCPSCRKLIHLPAGGIQQLPNDFRVAQICEFIEK</sequence>
<dbReference type="InterPro" id="IPR001841">
    <property type="entry name" value="Znf_RING"/>
</dbReference>
<name>R7V430_CAPTE</name>